<evidence type="ECO:0000313" key="1">
    <source>
        <dbReference type="EMBL" id="CAL1584845.1"/>
    </source>
</evidence>
<evidence type="ECO:0000313" key="2">
    <source>
        <dbReference type="Proteomes" id="UP001497482"/>
    </source>
</evidence>
<name>A0AAV2K797_KNICA</name>
<keyword evidence="2" id="KW-1185">Reference proteome</keyword>
<dbReference type="Proteomes" id="UP001497482">
    <property type="component" value="Chromosome 16"/>
</dbReference>
<gene>
    <name evidence="1" type="ORF">KC01_LOCUS15113</name>
</gene>
<dbReference type="EMBL" id="OZ035838">
    <property type="protein sequence ID" value="CAL1584845.1"/>
    <property type="molecule type" value="Genomic_DNA"/>
</dbReference>
<dbReference type="AlphaFoldDB" id="A0AAV2K797"/>
<organism evidence="1 2">
    <name type="scientific">Knipowitschia caucasica</name>
    <name type="common">Caucasian dwarf goby</name>
    <name type="synonym">Pomatoschistus caucasicus</name>
    <dbReference type="NCBI Taxonomy" id="637954"/>
    <lineage>
        <taxon>Eukaryota</taxon>
        <taxon>Metazoa</taxon>
        <taxon>Chordata</taxon>
        <taxon>Craniata</taxon>
        <taxon>Vertebrata</taxon>
        <taxon>Euteleostomi</taxon>
        <taxon>Actinopterygii</taxon>
        <taxon>Neopterygii</taxon>
        <taxon>Teleostei</taxon>
        <taxon>Neoteleostei</taxon>
        <taxon>Acanthomorphata</taxon>
        <taxon>Gobiaria</taxon>
        <taxon>Gobiiformes</taxon>
        <taxon>Gobioidei</taxon>
        <taxon>Gobiidae</taxon>
        <taxon>Gobiinae</taxon>
        <taxon>Knipowitschia</taxon>
    </lineage>
</organism>
<reference evidence="1 2" key="1">
    <citation type="submission" date="2024-04" db="EMBL/GenBank/DDBJ databases">
        <authorList>
            <person name="Waldvogel A.-M."/>
            <person name="Schoenle A."/>
        </authorList>
    </citation>
    <scope>NUCLEOTIDE SEQUENCE [LARGE SCALE GENOMIC DNA]</scope>
</reference>
<accession>A0AAV2K797</accession>
<sequence length="113" mass="12798">MPREPHAPHEENDVTSKVTGQKPWMYNTDRNLKKEQIWCFSKVTGFVFFPNCWIIVSAVEPLFLSFNSFTLSQSCSRWKGFVAWDLGSEVDTLRSETTNSCSCGGGSRFGSHP</sequence>
<protein>
    <submittedName>
        <fullName evidence="1">Uncharacterized protein</fullName>
    </submittedName>
</protein>
<proteinExistence type="predicted"/>